<protein>
    <submittedName>
        <fullName evidence="1">Uncharacterized protein</fullName>
    </submittedName>
</protein>
<dbReference type="Proteomes" id="UP000814128">
    <property type="component" value="Unassembled WGS sequence"/>
</dbReference>
<accession>A0ACB8QK53</accession>
<evidence type="ECO:0000313" key="1">
    <source>
        <dbReference type="EMBL" id="KAI0032020.1"/>
    </source>
</evidence>
<dbReference type="EMBL" id="MU273560">
    <property type="protein sequence ID" value="KAI0032020.1"/>
    <property type="molecule type" value="Genomic_DNA"/>
</dbReference>
<keyword evidence="2" id="KW-1185">Reference proteome</keyword>
<proteinExistence type="predicted"/>
<gene>
    <name evidence="1" type="ORF">K488DRAFT_70984</name>
</gene>
<reference evidence="1" key="2">
    <citation type="journal article" date="2022" name="New Phytol.">
        <title>Evolutionary transition to the ectomycorrhizal habit in the genomes of a hyperdiverse lineage of mushroom-forming fungi.</title>
        <authorList>
            <person name="Looney B."/>
            <person name="Miyauchi S."/>
            <person name="Morin E."/>
            <person name="Drula E."/>
            <person name="Courty P.E."/>
            <person name="Kohler A."/>
            <person name="Kuo A."/>
            <person name="LaButti K."/>
            <person name="Pangilinan J."/>
            <person name="Lipzen A."/>
            <person name="Riley R."/>
            <person name="Andreopoulos W."/>
            <person name="He G."/>
            <person name="Johnson J."/>
            <person name="Nolan M."/>
            <person name="Tritt A."/>
            <person name="Barry K.W."/>
            <person name="Grigoriev I.V."/>
            <person name="Nagy L.G."/>
            <person name="Hibbett D."/>
            <person name="Henrissat B."/>
            <person name="Matheny P.B."/>
            <person name="Labbe J."/>
            <person name="Martin F.M."/>
        </authorList>
    </citation>
    <scope>NUCLEOTIDE SEQUENCE</scope>
    <source>
        <strain evidence="1">EC-137</strain>
    </source>
</reference>
<evidence type="ECO:0000313" key="2">
    <source>
        <dbReference type="Proteomes" id="UP000814128"/>
    </source>
</evidence>
<sequence length="327" mass="36394">MSTEIEVSHNCDSDDSTTRFQVLLQSAIVRFRDDTNHDLLRVQPFNQLLHCNSVDDLVIVLEKQNRTFKTFRAHGESIRAVLAPVLRLVRIFLETGAEIAAASGGVVPGGKTIFVAFGVLLDATRGVSEVYDALDDLFRRLGVFLARLDIYLHSPSVLNTALKDIFIKTLVRLFTVLSIVTKYLENNVEGTSSFKRLLRPVLRRTKDFGKALLGNADVKNVLVGLDELTNEEGLVAAAATFVAVETIRVDVQAVCKEVGTILGKDIKDWLNPPDPSSNHETLRKLHQSDTCTWFFDPVFEDWKARGNGFYWVNGRSGSGKSVLWCAL</sequence>
<reference evidence="1" key="1">
    <citation type="submission" date="2021-02" db="EMBL/GenBank/DDBJ databases">
        <authorList>
            <consortium name="DOE Joint Genome Institute"/>
            <person name="Ahrendt S."/>
            <person name="Looney B.P."/>
            <person name="Miyauchi S."/>
            <person name="Morin E."/>
            <person name="Drula E."/>
            <person name="Courty P.E."/>
            <person name="Chicoki N."/>
            <person name="Fauchery L."/>
            <person name="Kohler A."/>
            <person name="Kuo A."/>
            <person name="Labutti K."/>
            <person name="Pangilinan J."/>
            <person name="Lipzen A."/>
            <person name="Riley R."/>
            <person name="Andreopoulos W."/>
            <person name="He G."/>
            <person name="Johnson J."/>
            <person name="Barry K.W."/>
            <person name="Grigoriev I.V."/>
            <person name="Nagy L."/>
            <person name="Hibbett D."/>
            <person name="Henrissat B."/>
            <person name="Matheny P.B."/>
            <person name="Labbe J."/>
            <person name="Martin F."/>
        </authorList>
    </citation>
    <scope>NUCLEOTIDE SEQUENCE</scope>
    <source>
        <strain evidence="1">EC-137</strain>
    </source>
</reference>
<name>A0ACB8QK53_9AGAM</name>
<organism evidence="1 2">
    <name type="scientific">Vararia minispora EC-137</name>
    <dbReference type="NCBI Taxonomy" id="1314806"/>
    <lineage>
        <taxon>Eukaryota</taxon>
        <taxon>Fungi</taxon>
        <taxon>Dikarya</taxon>
        <taxon>Basidiomycota</taxon>
        <taxon>Agaricomycotina</taxon>
        <taxon>Agaricomycetes</taxon>
        <taxon>Russulales</taxon>
        <taxon>Lachnocladiaceae</taxon>
        <taxon>Vararia</taxon>
    </lineage>
</organism>
<comment type="caution">
    <text evidence="1">The sequence shown here is derived from an EMBL/GenBank/DDBJ whole genome shotgun (WGS) entry which is preliminary data.</text>
</comment>